<gene>
    <name evidence="3" type="ORF">SAMN05216571_104185</name>
</gene>
<dbReference type="EMBL" id="FNCI01000004">
    <property type="protein sequence ID" value="SDG08407.1"/>
    <property type="molecule type" value="Genomic_DNA"/>
</dbReference>
<evidence type="ECO:0000313" key="4">
    <source>
        <dbReference type="Proteomes" id="UP000198641"/>
    </source>
</evidence>
<evidence type="ECO:0000256" key="1">
    <source>
        <dbReference type="SAM" id="MobiDB-lite"/>
    </source>
</evidence>
<reference evidence="3 4" key="1">
    <citation type="submission" date="2016-10" db="EMBL/GenBank/DDBJ databases">
        <authorList>
            <person name="de Groot N.N."/>
        </authorList>
    </citation>
    <scope>NUCLEOTIDE SEQUENCE [LARGE SCALE GENOMIC DNA]</scope>
    <source>
        <strain evidence="3 4">BH539</strain>
    </source>
</reference>
<protein>
    <submittedName>
        <fullName evidence="3">Hook-length control protein FliK</fullName>
    </submittedName>
</protein>
<dbReference type="Pfam" id="PF02120">
    <property type="entry name" value="Flg_hook"/>
    <property type="match status" value="1"/>
</dbReference>
<dbReference type="STRING" id="284577.SAMN05216571_104185"/>
<evidence type="ECO:0000259" key="2">
    <source>
        <dbReference type="Pfam" id="PF02120"/>
    </source>
</evidence>
<dbReference type="InterPro" id="IPR021136">
    <property type="entry name" value="Flagellar_hook_control-like_C"/>
</dbReference>
<dbReference type="Proteomes" id="UP000198641">
    <property type="component" value="Unassembled WGS sequence"/>
</dbReference>
<sequence>MPMPHASADRSHHAPASTLELDDAQQNVVRHQLEMLATPSPVLRWEGDVWSGVFMALVVQMPQGGRRDGEQSASDERDEDADQGAWQTQMSLQVNGLGKLDVKLRFAPKQLDISLVAENQAVLARLHSGEADLRTRLQACGYEAVGLQMIERQDERGSV</sequence>
<proteinExistence type="predicted"/>
<feature type="domain" description="Flagellar hook-length control protein-like C-terminal" evidence="2">
    <location>
        <begin position="80"/>
        <end position="153"/>
    </location>
</feature>
<name>A0A1G7RCA9_9GAMM</name>
<dbReference type="InterPro" id="IPR038610">
    <property type="entry name" value="FliK-like_C_sf"/>
</dbReference>
<evidence type="ECO:0000313" key="3">
    <source>
        <dbReference type="EMBL" id="SDG08407.1"/>
    </source>
</evidence>
<dbReference type="AlphaFoldDB" id="A0A1G7RCA9"/>
<dbReference type="Gene3D" id="3.30.750.140">
    <property type="match status" value="1"/>
</dbReference>
<organism evidence="3 4">
    <name type="scientific">Onishia taeanensis</name>
    <dbReference type="NCBI Taxonomy" id="284577"/>
    <lineage>
        <taxon>Bacteria</taxon>
        <taxon>Pseudomonadati</taxon>
        <taxon>Pseudomonadota</taxon>
        <taxon>Gammaproteobacteria</taxon>
        <taxon>Oceanospirillales</taxon>
        <taxon>Halomonadaceae</taxon>
        <taxon>Onishia</taxon>
    </lineage>
</organism>
<feature type="region of interest" description="Disordered" evidence="1">
    <location>
        <begin position="63"/>
        <end position="84"/>
    </location>
</feature>
<accession>A0A1G7RCA9</accession>
<keyword evidence="4" id="KW-1185">Reference proteome</keyword>